<dbReference type="AlphaFoldDB" id="A0A841HH61"/>
<dbReference type="Pfam" id="PF14346">
    <property type="entry name" value="DUF4398"/>
    <property type="match status" value="1"/>
</dbReference>
<comment type="caution">
    <text evidence="4">The sequence shown here is derived from an EMBL/GenBank/DDBJ whole genome shotgun (WGS) entry which is preliminary data.</text>
</comment>
<dbReference type="Proteomes" id="UP000588068">
    <property type="component" value="Unassembled WGS sequence"/>
</dbReference>
<evidence type="ECO:0000256" key="1">
    <source>
        <dbReference type="SAM" id="MobiDB-lite"/>
    </source>
</evidence>
<evidence type="ECO:0000256" key="2">
    <source>
        <dbReference type="SAM" id="SignalP"/>
    </source>
</evidence>
<name>A0A841HH61_9GAMM</name>
<dbReference type="EMBL" id="JACHHZ010000001">
    <property type="protein sequence ID" value="MBB6091425.1"/>
    <property type="molecule type" value="Genomic_DNA"/>
</dbReference>
<protein>
    <recommendedName>
        <fullName evidence="3">DUF4398 domain-containing protein</fullName>
    </recommendedName>
</protein>
<proteinExistence type="predicted"/>
<feature type="chain" id="PRO_5032779343" description="DUF4398 domain-containing protein" evidence="2">
    <location>
        <begin position="31"/>
        <end position="105"/>
    </location>
</feature>
<dbReference type="RefSeq" id="WP_184329226.1">
    <property type="nucleotide sequence ID" value="NZ_JACHHZ010000001.1"/>
</dbReference>
<sequence length="105" mass="10805">MAYLSLSASLRTLLLTLLCVGVCGCAGAPAQEMSNARQAIKAARDAGAAEVAPQKLNEAQSLLEQAESSLQKGDYKGARRSAVAAKGRATEALSAVQPTTRKESG</sequence>
<accession>A0A841HH61</accession>
<reference evidence="4 5" key="1">
    <citation type="submission" date="2020-08" db="EMBL/GenBank/DDBJ databases">
        <title>Genomic Encyclopedia of Type Strains, Phase IV (KMG-IV): sequencing the most valuable type-strain genomes for metagenomic binning, comparative biology and taxonomic classification.</title>
        <authorList>
            <person name="Goeker M."/>
        </authorList>
    </citation>
    <scope>NUCLEOTIDE SEQUENCE [LARGE SCALE GENOMIC DNA]</scope>
    <source>
        <strain evidence="4 5">DSM 26723</strain>
    </source>
</reference>
<organism evidence="4 5">
    <name type="scientific">Povalibacter uvarum</name>
    <dbReference type="NCBI Taxonomy" id="732238"/>
    <lineage>
        <taxon>Bacteria</taxon>
        <taxon>Pseudomonadati</taxon>
        <taxon>Pseudomonadota</taxon>
        <taxon>Gammaproteobacteria</taxon>
        <taxon>Steroidobacterales</taxon>
        <taxon>Steroidobacteraceae</taxon>
        <taxon>Povalibacter</taxon>
    </lineage>
</organism>
<evidence type="ECO:0000313" key="4">
    <source>
        <dbReference type="EMBL" id="MBB6091425.1"/>
    </source>
</evidence>
<keyword evidence="5" id="KW-1185">Reference proteome</keyword>
<feature type="region of interest" description="Disordered" evidence="1">
    <location>
        <begin position="81"/>
        <end position="105"/>
    </location>
</feature>
<keyword evidence="2" id="KW-0732">Signal</keyword>
<evidence type="ECO:0000259" key="3">
    <source>
        <dbReference type="Pfam" id="PF14346"/>
    </source>
</evidence>
<feature type="signal peptide" evidence="2">
    <location>
        <begin position="1"/>
        <end position="30"/>
    </location>
</feature>
<dbReference type="InterPro" id="IPR025511">
    <property type="entry name" value="DUF4398"/>
</dbReference>
<evidence type="ECO:0000313" key="5">
    <source>
        <dbReference type="Proteomes" id="UP000588068"/>
    </source>
</evidence>
<dbReference type="Gene3D" id="1.20.1270.390">
    <property type="match status" value="1"/>
</dbReference>
<gene>
    <name evidence="4" type="ORF">HNQ60_000271</name>
</gene>
<feature type="domain" description="DUF4398" evidence="3">
    <location>
        <begin position="31"/>
        <end position="94"/>
    </location>
</feature>